<dbReference type="Gene3D" id="1.10.533.10">
    <property type="entry name" value="Death Domain, Fas"/>
    <property type="match status" value="1"/>
</dbReference>
<evidence type="ECO:0000259" key="2">
    <source>
        <dbReference type="PROSITE" id="PS50209"/>
    </source>
</evidence>
<dbReference type="InterPro" id="IPR011029">
    <property type="entry name" value="DEATH-like_dom_sf"/>
</dbReference>
<name>A0A8B6GEK8_MYTGA</name>
<keyword evidence="1" id="KW-0175">Coiled coil</keyword>
<feature type="coiled-coil region" evidence="1">
    <location>
        <begin position="130"/>
        <end position="265"/>
    </location>
</feature>
<dbReference type="Proteomes" id="UP000596742">
    <property type="component" value="Unassembled WGS sequence"/>
</dbReference>
<feature type="domain" description="CARD" evidence="2">
    <location>
        <begin position="1"/>
        <end position="64"/>
    </location>
</feature>
<protein>
    <recommendedName>
        <fullName evidence="2">CARD domain-containing protein</fullName>
    </recommendedName>
</protein>
<reference evidence="3" key="1">
    <citation type="submission" date="2018-11" db="EMBL/GenBank/DDBJ databases">
        <authorList>
            <person name="Alioto T."/>
            <person name="Alioto T."/>
        </authorList>
    </citation>
    <scope>NUCLEOTIDE SEQUENCE</scope>
</reference>
<dbReference type="PROSITE" id="PS50209">
    <property type="entry name" value="CARD"/>
    <property type="match status" value="1"/>
</dbReference>
<dbReference type="SUPFAM" id="SSF47986">
    <property type="entry name" value="DEATH domain"/>
    <property type="match status" value="1"/>
</dbReference>
<evidence type="ECO:0000313" key="4">
    <source>
        <dbReference type="Proteomes" id="UP000596742"/>
    </source>
</evidence>
<sequence>MSDETRRLTRSLSFIKENTTQIEKILDKLIEDGIIGMDERSQILANPLLENQLHSVIEKIIRKQAYQSFLSALKTTGNNHVVDKIVGLHFPKDQKDNQGMNREKTYTVNSIEEEGEEKSHYEQYVKEKTLEELKLENDRLKTQQSIVREQLNEKYKKIQELKIEVRNYKRQNTELNEKLKSYEELQVRMAGIEEELQDKDKMNRIIEIALCERSEEIDRLQRQCEELKVESEEKSEQISYLSGQMELLKIELGKASEDRHRLKQTIVDMSNSMEEKFVDMMSALNDLKAYKQAQCEVTTPRNSSSSRYQYGRRGQPLVLAKTKYRTQHK</sequence>
<dbReference type="EMBL" id="UYJE01008303">
    <property type="protein sequence ID" value="VDI62845.1"/>
    <property type="molecule type" value="Genomic_DNA"/>
</dbReference>
<accession>A0A8B6GEK8</accession>
<dbReference type="OrthoDB" id="6098072at2759"/>
<dbReference type="AlphaFoldDB" id="A0A8B6GEK8"/>
<proteinExistence type="predicted"/>
<evidence type="ECO:0000256" key="1">
    <source>
        <dbReference type="SAM" id="Coils"/>
    </source>
</evidence>
<evidence type="ECO:0000313" key="3">
    <source>
        <dbReference type="EMBL" id="VDI62845.1"/>
    </source>
</evidence>
<keyword evidence="4" id="KW-1185">Reference proteome</keyword>
<dbReference type="CDD" id="cd01671">
    <property type="entry name" value="CARD"/>
    <property type="match status" value="1"/>
</dbReference>
<dbReference type="InterPro" id="IPR001315">
    <property type="entry name" value="CARD"/>
</dbReference>
<gene>
    <name evidence="3" type="ORF">MGAL_10B047435</name>
</gene>
<organism evidence="3 4">
    <name type="scientific">Mytilus galloprovincialis</name>
    <name type="common">Mediterranean mussel</name>
    <dbReference type="NCBI Taxonomy" id="29158"/>
    <lineage>
        <taxon>Eukaryota</taxon>
        <taxon>Metazoa</taxon>
        <taxon>Spiralia</taxon>
        <taxon>Lophotrochozoa</taxon>
        <taxon>Mollusca</taxon>
        <taxon>Bivalvia</taxon>
        <taxon>Autobranchia</taxon>
        <taxon>Pteriomorphia</taxon>
        <taxon>Mytilida</taxon>
        <taxon>Mytiloidea</taxon>
        <taxon>Mytilidae</taxon>
        <taxon>Mytilinae</taxon>
        <taxon>Mytilus</taxon>
    </lineage>
</organism>
<comment type="caution">
    <text evidence="3">The sequence shown here is derived from an EMBL/GenBank/DDBJ whole genome shotgun (WGS) entry which is preliminary data.</text>
</comment>
<dbReference type="GO" id="GO:0042981">
    <property type="term" value="P:regulation of apoptotic process"/>
    <property type="evidence" value="ECO:0007669"/>
    <property type="project" value="InterPro"/>
</dbReference>